<name>A0A5J4FUN4_9FLAO</name>
<evidence type="ECO:0000313" key="1">
    <source>
        <dbReference type="EMBL" id="GEQ85543.1"/>
    </source>
</evidence>
<reference evidence="1 2" key="1">
    <citation type="submission" date="2019-08" db="EMBL/GenBank/DDBJ databases">
        <title>Ulvibacter marinistellae sp. nov., isolated from a starfish, Patiria pectinifera.</title>
        <authorList>
            <person name="Kawano K."/>
            <person name="Ushijima N."/>
            <person name="Kihara M."/>
            <person name="Itoh H."/>
        </authorList>
    </citation>
    <scope>NUCLEOTIDE SEQUENCE [LARGE SCALE GENOMIC DNA]</scope>
    <source>
        <strain evidence="1 2">KK4</strain>
    </source>
</reference>
<accession>A0A5J4FUN4</accession>
<dbReference type="Proteomes" id="UP000326994">
    <property type="component" value="Unassembled WGS sequence"/>
</dbReference>
<dbReference type="EMBL" id="BKCF01000001">
    <property type="protein sequence ID" value="GEQ85543.1"/>
    <property type="molecule type" value="Genomic_DNA"/>
</dbReference>
<organism evidence="1 2">
    <name type="scientific">Patiriisocius marinistellae</name>
    <dbReference type="NCBI Taxonomy" id="2494560"/>
    <lineage>
        <taxon>Bacteria</taxon>
        <taxon>Pseudomonadati</taxon>
        <taxon>Bacteroidota</taxon>
        <taxon>Flavobacteriia</taxon>
        <taxon>Flavobacteriales</taxon>
        <taxon>Flavobacteriaceae</taxon>
        <taxon>Patiriisocius</taxon>
    </lineage>
</organism>
<gene>
    <name evidence="1" type="ORF">ULMS_10510</name>
</gene>
<dbReference type="RefSeq" id="WP_151893455.1">
    <property type="nucleotide sequence ID" value="NZ_BKCF01000001.1"/>
</dbReference>
<dbReference type="AlphaFoldDB" id="A0A5J4FUN4"/>
<dbReference type="OrthoDB" id="978531at2"/>
<dbReference type="PROSITE" id="PS51257">
    <property type="entry name" value="PROKAR_LIPOPROTEIN"/>
    <property type="match status" value="1"/>
</dbReference>
<proteinExistence type="predicted"/>
<keyword evidence="2" id="KW-1185">Reference proteome</keyword>
<protein>
    <recommendedName>
        <fullName evidence="3">Lipoprotein</fullName>
    </recommendedName>
</protein>
<evidence type="ECO:0008006" key="3">
    <source>
        <dbReference type="Google" id="ProtNLM"/>
    </source>
</evidence>
<comment type="caution">
    <text evidence="1">The sequence shown here is derived from an EMBL/GenBank/DDBJ whole genome shotgun (WGS) entry which is preliminary data.</text>
</comment>
<evidence type="ECO:0000313" key="2">
    <source>
        <dbReference type="Proteomes" id="UP000326994"/>
    </source>
</evidence>
<sequence>MRNLFLIAIVAVLTFTSCNVTESITFNEDMGGTYKSSFDLTTMMQMAKQMGPSTSKKEKVKMDTLISVNELMVVYKDSIAKLSPEKQEQLKAMKDMNMHMVMDEEEGVFLMEMNKPFKTFDDIAFVSYQMDEMFNIAKSQSGQNESGAANSGANDMLGQEKVTYTFVDNTFRRVDPKKLVEEGETFDMDIEEEEQTDEEKAASDMMDGMLGQFEDMLKESTMILEYTFPKKIKSVSHEGAVISEDGKTVTFTVDWKKLTDDKELLRNFEVKLEE</sequence>